<accession>V6M660</accession>
<organism evidence="2">
    <name type="scientific">Spironucleus salmonicida</name>
    <dbReference type="NCBI Taxonomy" id="348837"/>
    <lineage>
        <taxon>Eukaryota</taxon>
        <taxon>Metamonada</taxon>
        <taxon>Diplomonadida</taxon>
        <taxon>Hexamitidae</taxon>
        <taxon>Hexamitinae</taxon>
        <taxon>Spironucleus</taxon>
    </lineage>
</organism>
<evidence type="ECO:0000313" key="2">
    <source>
        <dbReference type="EMBL" id="EST48874.1"/>
    </source>
</evidence>
<evidence type="ECO:0000313" key="3">
    <source>
        <dbReference type="EMBL" id="KAH0569834.1"/>
    </source>
</evidence>
<evidence type="ECO:0000313" key="4">
    <source>
        <dbReference type="Proteomes" id="UP000018208"/>
    </source>
</evidence>
<feature type="compositionally biased region" description="Low complexity" evidence="1">
    <location>
        <begin position="66"/>
        <end position="77"/>
    </location>
</feature>
<feature type="region of interest" description="Disordered" evidence="1">
    <location>
        <begin position="260"/>
        <end position="284"/>
    </location>
</feature>
<dbReference type="AlphaFoldDB" id="V6M660"/>
<proteinExistence type="predicted"/>
<keyword evidence="4" id="KW-1185">Reference proteome</keyword>
<feature type="compositionally biased region" description="Basic and acidic residues" evidence="1">
    <location>
        <begin position="90"/>
        <end position="101"/>
    </location>
</feature>
<evidence type="ECO:0000256" key="1">
    <source>
        <dbReference type="SAM" id="MobiDB-lite"/>
    </source>
</evidence>
<dbReference type="EMBL" id="KI545975">
    <property type="protein sequence ID" value="EST48874.1"/>
    <property type="molecule type" value="Genomic_DNA"/>
</dbReference>
<dbReference type="EMBL" id="AUWU02000008">
    <property type="protein sequence ID" value="KAH0569834.1"/>
    <property type="molecule type" value="Genomic_DNA"/>
</dbReference>
<protein>
    <submittedName>
        <fullName evidence="2">Uncharacterized protein</fullName>
    </submittedName>
</protein>
<feature type="region of interest" description="Disordered" evidence="1">
    <location>
        <begin position="133"/>
        <end position="180"/>
    </location>
</feature>
<sequence length="557" mass="64501">MKQNMYGSRPTSTSQKTTLNSAKSQSESQIAKENAERRKRQQNLQKRLEDEEQQRIQDALLKKKQQQQQITQIARQAVKSTPISQKKQHIRSESPDPKQEAQQDFQKFLSKVKEAAGATNLDFLEKNLSQSKSRIASAKAEPTPLDQSRQRINDLPKQKIDPLNDMYNDDKTLIDTSDDQEYENEYDRKIFVQKEQLQIEMLSNSSDDEEEVSRRQLSIRQKQNELRELTESKKLDRSVIEQVKQFKESQQRALKVQETLKTKNKQDIQKPPPARKHPGQQEQSRLSLEIKNYTSQEKQLENELNQLDQKLYKLDQLSVINLENIQQYNSNTEASVFDNFNSRIDDQTQIELLALNQAQLDSDGNITNKDEVAAIQRKLRAELSRKIISQSTAGKAKKQLQVVNIISQTPIISNQLIEDNTPKKLERKIQPVDQNAINAMFMNEQPSNSKEDLFRAIVQQQEFPVRKIQNYEPIQQNIYDTAPAVELSMAAQEALSRYDGSLNENFQEKEINDESDMDDLYGNMQEVNFKRGSVEYKGEIYEADDDDEDYDFGGISE</sequence>
<name>V6M660_9EUKA</name>
<gene>
    <name evidence="2" type="ORF">SS50377_10978</name>
    <name evidence="3" type="ORF">SS50377_27806</name>
</gene>
<feature type="compositionally biased region" description="Polar residues" evidence="1">
    <location>
        <begin position="1"/>
        <end position="31"/>
    </location>
</feature>
<dbReference type="Proteomes" id="UP000018208">
    <property type="component" value="Unassembled WGS sequence"/>
</dbReference>
<feature type="region of interest" description="Disordered" evidence="1">
    <location>
        <begin position="1"/>
        <end position="104"/>
    </location>
</feature>
<feature type="compositionally biased region" description="Basic and acidic residues" evidence="1">
    <location>
        <begin position="46"/>
        <end position="55"/>
    </location>
</feature>
<feature type="compositionally biased region" description="Basic and acidic residues" evidence="1">
    <location>
        <begin position="148"/>
        <end position="173"/>
    </location>
</feature>
<reference evidence="3" key="2">
    <citation type="submission" date="2020-12" db="EMBL/GenBank/DDBJ databases">
        <title>New Spironucleus salmonicida genome in near-complete chromosomes.</title>
        <authorList>
            <person name="Xu F."/>
            <person name="Kurt Z."/>
            <person name="Jimenez-Gonzalez A."/>
            <person name="Astvaldsson A."/>
            <person name="Andersson J.O."/>
            <person name="Svard S.G."/>
        </authorList>
    </citation>
    <scope>NUCLEOTIDE SEQUENCE</scope>
    <source>
        <strain evidence="3">ATCC 50377</strain>
    </source>
</reference>
<reference evidence="2 3" key="1">
    <citation type="journal article" date="2014" name="PLoS Genet.">
        <title>The Genome of Spironucleus salmonicida Highlights a Fish Pathogen Adapted to Fluctuating Environments.</title>
        <authorList>
            <person name="Xu F."/>
            <person name="Jerlstrom-Hultqvist J."/>
            <person name="Einarsson E."/>
            <person name="Astvaldsson A."/>
            <person name="Svard S.G."/>
            <person name="Andersson J.O."/>
        </authorList>
    </citation>
    <scope>NUCLEOTIDE SEQUENCE</scope>
    <source>
        <strain evidence="3">ATCC 50377</strain>
    </source>
</reference>
<dbReference type="VEuPathDB" id="GiardiaDB:SS50377_27806"/>